<dbReference type="InterPro" id="IPR014047">
    <property type="entry name" value="Chr_Tranpt_l_chain"/>
</dbReference>
<gene>
    <name evidence="8" type="primary">chrA</name>
    <name evidence="8" type="ORF">ACHKAR_20575</name>
</gene>
<evidence type="ECO:0000256" key="2">
    <source>
        <dbReference type="ARBA" id="ARBA00005262"/>
    </source>
</evidence>
<dbReference type="InterPro" id="IPR003370">
    <property type="entry name" value="Chromate_transpt"/>
</dbReference>
<evidence type="ECO:0000256" key="7">
    <source>
        <dbReference type="SAM" id="Phobius"/>
    </source>
</evidence>
<comment type="caution">
    <text evidence="8">The sequence shown here is derived from an EMBL/GenBank/DDBJ whole genome shotgun (WGS) entry which is preliminary data.</text>
</comment>
<protein>
    <submittedName>
        <fullName evidence="8">Chromate efflux transporter</fullName>
    </submittedName>
</protein>
<dbReference type="Proteomes" id="UP001610063">
    <property type="component" value="Unassembled WGS sequence"/>
</dbReference>
<evidence type="ECO:0000256" key="4">
    <source>
        <dbReference type="ARBA" id="ARBA00022692"/>
    </source>
</evidence>
<feature type="transmembrane region" description="Helical" evidence="7">
    <location>
        <begin position="149"/>
        <end position="182"/>
    </location>
</feature>
<name>A0ABW7NE12_9BACT</name>
<dbReference type="PANTHER" id="PTHR43663">
    <property type="entry name" value="CHROMATE TRANSPORT PROTEIN-RELATED"/>
    <property type="match status" value="1"/>
</dbReference>
<keyword evidence="4 7" id="KW-0812">Transmembrane</keyword>
<comment type="subcellular location">
    <subcellularLocation>
        <location evidence="1">Cell membrane</location>
        <topology evidence="1">Multi-pass membrane protein</topology>
    </subcellularLocation>
</comment>
<dbReference type="EMBL" id="JBIPKE010000020">
    <property type="protein sequence ID" value="MFH6985862.1"/>
    <property type="molecule type" value="Genomic_DNA"/>
</dbReference>
<dbReference type="PANTHER" id="PTHR43663:SF1">
    <property type="entry name" value="CHROMATE TRANSPORTER"/>
    <property type="match status" value="1"/>
</dbReference>
<reference evidence="8 9" key="1">
    <citation type="journal article" date="2013" name="Int. J. Syst. Evol. Microbiol.">
        <title>Marinoscillum luteum sp. nov., isolated from marine sediment.</title>
        <authorList>
            <person name="Cha I.T."/>
            <person name="Park S.J."/>
            <person name="Kim S.J."/>
            <person name="Kim J.G."/>
            <person name="Jung M.Y."/>
            <person name="Shin K.S."/>
            <person name="Kwon K.K."/>
            <person name="Yang S.H."/>
            <person name="Seo Y.S."/>
            <person name="Rhee S.K."/>
        </authorList>
    </citation>
    <scope>NUCLEOTIDE SEQUENCE [LARGE SCALE GENOMIC DNA]</scope>
    <source>
        <strain evidence="8 9">KCTC 23939</strain>
    </source>
</reference>
<evidence type="ECO:0000256" key="3">
    <source>
        <dbReference type="ARBA" id="ARBA00022475"/>
    </source>
</evidence>
<feature type="transmembrane region" description="Helical" evidence="7">
    <location>
        <begin position="232"/>
        <end position="253"/>
    </location>
</feature>
<feature type="transmembrane region" description="Helical" evidence="7">
    <location>
        <begin position="364"/>
        <end position="380"/>
    </location>
</feature>
<evidence type="ECO:0000256" key="6">
    <source>
        <dbReference type="ARBA" id="ARBA00023136"/>
    </source>
</evidence>
<keyword evidence="9" id="KW-1185">Reference proteome</keyword>
<feature type="transmembrane region" description="Helical" evidence="7">
    <location>
        <begin position="12"/>
        <end position="36"/>
    </location>
</feature>
<dbReference type="RefSeq" id="WP_395419305.1">
    <property type="nucleotide sequence ID" value="NZ_JBIPKE010000020.1"/>
</dbReference>
<dbReference type="Pfam" id="PF02417">
    <property type="entry name" value="Chromate_transp"/>
    <property type="match status" value="2"/>
</dbReference>
<feature type="transmembrane region" description="Helical" evidence="7">
    <location>
        <begin position="56"/>
        <end position="76"/>
    </location>
</feature>
<evidence type="ECO:0000256" key="1">
    <source>
        <dbReference type="ARBA" id="ARBA00004651"/>
    </source>
</evidence>
<feature type="transmembrane region" description="Helical" evidence="7">
    <location>
        <begin position="83"/>
        <end position="106"/>
    </location>
</feature>
<keyword evidence="6 7" id="KW-0472">Membrane</keyword>
<dbReference type="NCBIfam" id="TIGR00937">
    <property type="entry name" value="2A51"/>
    <property type="match status" value="1"/>
</dbReference>
<organism evidence="8 9">
    <name type="scientific">Marinoscillum luteum</name>
    <dbReference type="NCBI Taxonomy" id="861051"/>
    <lineage>
        <taxon>Bacteria</taxon>
        <taxon>Pseudomonadati</taxon>
        <taxon>Bacteroidota</taxon>
        <taxon>Cytophagia</taxon>
        <taxon>Cytophagales</taxon>
        <taxon>Reichenbachiellaceae</taxon>
        <taxon>Marinoscillum</taxon>
    </lineage>
</organism>
<feature type="transmembrane region" description="Helical" evidence="7">
    <location>
        <begin position="340"/>
        <end position="358"/>
    </location>
</feature>
<dbReference type="InterPro" id="IPR052518">
    <property type="entry name" value="CHR_Transporter"/>
</dbReference>
<evidence type="ECO:0000256" key="5">
    <source>
        <dbReference type="ARBA" id="ARBA00022989"/>
    </source>
</evidence>
<dbReference type="PIRSF" id="PIRSF004810">
    <property type="entry name" value="ChrA"/>
    <property type="match status" value="1"/>
</dbReference>
<feature type="transmembrane region" description="Helical" evidence="7">
    <location>
        <begin position="205"/>
        <end position="225"/>
    </location>
</feature>
<feature type="transmembrane region" description="Helical" evidence="7">
    <location>
        <begin position="118"/>
        <end position="137"/>
    </location>
</feature>
<keyword evidence="3" id="KW-1003">Cell membrane</keyword>
<accession>A0ABW7NE12</accession>
<keyword evidence="5 7" id="KW-1133">Transmembrane helix</keyword>
<evidence type="ECO:0000313" key="9">
    <source>
        <dbReference type="Proteomes" id="UP001610063"/>
    </source>
</evidence>
<feature type="transmembrane region" description="Helical" evidence="7">
    <location>
        <begin position="297"/>
        <end position="319"/>
    </location>
</feature>
<sequence length="399" mass="43069">MNQLSERRISLWQLLISVLKVGSISFGGYMALVSILRDELVDRRRVLKDEVIMDAVALASIFPGPLAVNIVIYVGYKLRGKAGMLIAFTGIILPAFVLVYILTYLYFEYGDVLNVEPIFKGVMPAVVAIILSVAIKMTKSHIRHRVQVLLLLISIATLLTFTGFKNIIVLVAGGAILGYLFFRHEVQGSNDLNEIPVSRFNGKDVQVVALALVAVAGVLLALALFGEKSMVLQLISVFSAMSLSLFGGGYVFIPMMQEVVVESLGWLSNAEFIDGIALGQVSPGPIMISSVFIGYKVMGITGALVATAAMFLPSGILMVAGSQMILRHSDSILFKSAMKGVYAVTIGMIFSACVKIGMGLEVDVVPIAIFFVGSLCLIRYKMNLIYVILSAGLAGSFFM</sequence>
<evidence type="ECO:0000313" key="8">
    <source>
        <dbReference type="EMBL" id="MFH6985862.1"/>
    </source>
</evidence>
<proteinExistence type="inferred from homology"/>
<comment type="similarity">
    <text evidence="2">Belongs to the chromate ion transporter (CHR) (TC 2.A.51) family.</text>
</comment>